<sequence>METIDTVARDISANATPLDVAAARQFLDVNADEGRAAAMRTSGAGHLIRKYKINRQLSAIARRIVADHA</sequence>
<accession>A0ABU7KRH6</accession>
<reference evidence="1 2" key="1">
    <citation type="submission" date="2023-07" db="EMBL/GenBank/DDBJ databases">
        <authorList>
            <person name="Girao M."/>
            <person name="Carvalho M.F."/>
        </authorList>
    </citation>
    <scope>NUCLEOTIDE SEQUENCE [LARGE SCALE GENOMIC DNA]</scope>
    <source>
        <strain evidence="1 2">66/93</strain>
    </source>
</reference>
<dbReference type="EMBL" id="JAUUCC010000033">
    <property type="protein sequence ID" value="MEE2051682.1"/>
    <property type="molecule type" value="Genomic_DNA"/>
</dbReference>
<evidence type="ECO:0000313" key="2">
    <source>
        <dbReference type="Proteomes" id="UP001348641"/>
    </source>
</evidence>
<proteinExistence type="predicted"/>
<comment type="caution">
    <text evidence="1">The sequence shown here is derived from an EMBL/GenBank/DDBJ whole genome shotgun (WGS) entry which is preliminary data.</text>
</comment>
<dbReference type="Proteomes" id="UP001348641">
    <property type="component" value="Unassembled WGS sequence"/>
</dbReference>
<gene>
    <name evidence="1" type="ORF">Q8A49_14375</name>
</gene>
<evidence type="ECO:0000313" key="1">
    <source>
        <dbReference type="EMBL" id="MEE2051682.1"/>
    </source>
</evidence>
<name>A0ABU7KRH6_9ACTN</name>
<protein>
    <submittedName>
        <fullName evidence="1">Uncharacterized protein</fullName>
    </submittedName>
</protein>
<organism evidence="1 2">
    <name type="scientific">Nocardiopsis tropica</name>
    <dbReference type="NCBI Taxonomy" id="109330"/>
    <lineage>
        <taxon>Bacteria</taxon>
        <taxon>Bacillati</taxon>
        <taxon>Actinomycetota</taxon>
        <taxon>Actinomycetes</taxon>
        <taxon>Streptosporangiales</taxon>
        <taxon>Nocardiopsidaceae</taxon>
        <taxon>Nocardiopsis</taxon>
    </lineage>
</organism>
<dbReference type="RefSeq" id="WP_330158744.1">
    <property type="nucleotide sequence ID" value="NZ_BAAAJA010000041.1"/>
</dbReference>